<gene>
    <name evidence="2" type="ORF">ASIM_LOCUS20717</name>
</gene>
<keyword evidence="1" id="KW-1133">Transmembrane helix</keyword>
<feature type="transmembrane region" description="Helical" evidence="1">
    <location>
        <begin position="98"/>
        <end position="117"/>
    </location>
</feature>
<evidence type="ECO:0000256" key="1">
    <source>
        <dbReference type="SAM" id="Phobius"/>
    </source>
</evidence>
<evidence type="ECO:0000313" key="4">
    <source>
        <dbReference type="WBParaSite" id="ASIM_0002134801-mRNA-1"/>
    </source>
</evidence>
<dbReference type="EMBL" id="UYRR01040439">
    <property type="protein sequence ID" value="VDK79094.1"/>
    <property type="molecule type" value="Genomic_DNA"/>
</dbReference>
<feature type="transmembrane region" description="Helical" evidence="1">
    <location>
        <begin position="29"/>
        <end position="49"/>
    </location>
</feature>
<feature type="transmembrane region" description="Helical" evidence="1">
    <location>
        <begin position="171"/>
        <end position="192"/>
    </location>
</feature>
<dbReference type="PANTHER" id="PTHR11161:SF0">
    <property type="entry name" value="O-ACYLTRANSFERASE LIKE PROTEIN"/>
    <property type="match status" value="1"/>
</dbReference>
<protein>
    <submittedName>
        <fullName evidence="4">DUF2085 domain-containing protein</fullName>
    </submittedName>
</protein>
<organism evidence="4">
    <name type="scientific">Anisakis simplex</name>
    <name type="common">Herring worm</name>
    <dbReference type="NCBI Taxonomy" id="6269"/>
    <lineage>
        <taxon>Eukaryota</taxon>
        <taxon>Metazoa</taxon>
        <taxon>Ecdysozoa</taxon>
        <taxon>Nematoda</taxon>
        <taxon>Chromadorea</taxon>
        <taxon>Rhabditida</taxon>
        <taxon>Spirurina</taxon>
        <taxon>Ascaridomorpha</taxon>
        <taxon>Ascaridoidea</taxon>
        <taxon>Anisakidae</taxon>
        <taxon>Anisakis</taxon>
        <taxon>Anisakis simplex complex</taxon>
    </lineage>
</organism>
<feature type="transmembrane region" description="Helical" evidence="1">
    <location>
        <begin position="55"/>
        <end position="77"/>
    </location>
</feature>
<keyword evidence="3" id="KW-1185">Reference proteome</keyword>
<sequence>MQFHLFAPIFLILLFKSPLINFRSSVLGILACLGVIAASTITHLAVVLAHDYPPAPLLTAHLQMLVAFLQPYSRLLGNRLNFFPVFGNCQRCGNKFPYIRCTPYAMGLLIGFALHKFGLKPVFPKWKIALGWVVSMTFGFGAVFGLFDYARTGEISDWMRIAYVLVGRNGYALSLAWVTFACATGYGGSSFFDWLGF</sequence>
<dbReference type="PANTHER" id="PTHR11161">
    <property type="entry name" value="O-ACYLTRANSFERASE"/>
    <property type="match status" value="1"/>
</dbReference>
<feature type="transmembrane region" description="Helical" evidence="1">
    <location>
        <begin position="6"/>
        <end position="22"/>
    </location>
</feature>
<evidence type="ECO:0000313" key="3">
    <source>
        <dbReference type="Proteomes" id="UP000267096"/>
    </source>
</evidence>
<dbReference type="OrthoDB" id="118951at2759"/>
<dbReference type="Proteomes" id="UP000267096">
    <property type="component" value="Unassembled WGS sequence"/>
</dbReference>
<keyword evidence="1" id="KW-0472">Membrane</keyword>
<accession>A0A0M3KK20</accession>
<reference evidence="4" key="1">
    <citation type="submission" date="2017-02" db="UniProtKB">
        <authorList>
            <consortium name="WormBaseParasite"/>
        </authorList>
    </citation>
    <scope>IDENTIFICATION</scope>
</reference>
<dbReference type="WBParaSite" id="ASIM_0002134801-mRNA-1">
    <property type="protein sequence ID" value="ASIM_0002134801-mRNA-1"/>
    <property type="gene ID" value="ASIM_0002134801"/>
</dbReference>
<evidence type="ECO:0000313" key="2">
    <source>
        <dbReference type="EMBL" id="VDK79094.1"/>
    </source>
</evidence>
<dbReference type="InterPro" id="IPR052728">
    <property type="entry name" value="O2_lipid_transport_reg"/>
</dbReference>
<keyword evidence="1" id="KW-0812">Transmembrane</keyword>
<reference evidence="2 3" key="2">
    <citation type="submission" date="2018-11" db="EMBL/GenBank/DDBJ databases">
        <authorList>
            <consortium name="Pathogen Informatics"/>
        </authorList>
    </citation>
    <scope>NUCLEOTIDE SEQUENCE [LARGE SCALE GENOMIC DNA]</scope>
</reference>
<name>A0A0M3KK20_ANISI</name>
<feature type="transmembrane region" description="Helical" evidence="1">
    <location>
        <begin position="129"/>
        <end position="150"/>
    </location>
</feature>
<dbReference type="AlphaFoldDB" id="A0A0M3KK20"/>
<proteinExistence type="predicted"/>